<dbReference type="GO" id="GO:0005549">
    <property type="term" value="F:odorant binding"/>
    <property type="evidence" value="ECO:0007669"/>
    <property type="project" value="InterPro"/>
</dbReference>
<gene>
    <name evidence="1" type="ORF">NQ318_008539</name>
</gene>
<dbReference type="Pfam" id="PF01395">
    <property type="entry name" value="PBP_GOBP"/>
    <property type="match status" value="1"/>
</dbReference>
<dbReference type="CDD" id="cd23992">
    <property type="entry name" value="PBP_GOBP"/>
    <property type="match status" value="1"/>
</dbReference>
<protein>
    <submittedName>
        <fullName evidence="1">Uncharacterized protein</fullName>
    </submittedName>
</protein>
<dbReference type="Gene3D" id="1.10.238.20">
    <property type="entry name" value="Pheromone/general odorant binding protein domain"/>
    <property type="match status" value="1"/>
</dbReference>
<comment type="caution">
    <text evidence="1">The sequence shown here is derived from an EMBL/GenBank/DDBJ whole genome shotgun (WGS) entry which is preliminary data.</text>
</comment>
<dbReference type="AlphaFoldDB" id="A0AAV8YV55"/>
<sequence>MAEDPVIRDTKAYGLTDEQRREKLRVVHEQCQADPATYVDEVVLREARDGHPDPAKLGRHSLCMTKKFGLQKEDGSIDKAAIEKGLTVLISDEAKRSQAIAACGVEKATPEQTANNLFECFFKYAGHPAHDKSSMAIFGSWSWAHCGPRPKEDNFEIEKNARKLTVPFQLAEIDNKSIDLTKMSFNP</sequence>
<evidence type="ECO:0000313" key="2">
    <source>
        <dbReference type="Proteomes" id="UP001162162"/>
    </source>
</evidence>
<keyword evidence="2" id="KW-1185">Reference proteome</keyword>
<dbReference type="InterPro" id="IPR006170">
    <property type="entry name" value="PBP/GOBP"/>
</dbReference>
<dbReference type="SUPFAM" id="SSF47565">
    <property type="entry name" value="Insect pheromone/odorant-binding proteins"/>
    <property type="match status" value="1"/>
</dbReference>
<proteinExistence type="predicted"/>
<evidence type="ECO:0000313" key="1">
    <source>
        <dbReference type="EMBL" id="KAJ8955670.1"/>
    </source>
</evidence>
<organism evidence="1 2">
    <name type="scientific">Aromia moschata</name>
    <dbReference type="NCBI Taxonomy" id="1265417"/>
    <lineage>
        <taxon>Eukaryota</taxon>
        <taxon>Metazoa</taxon>
        <taxon>Ecdysozoa</taxon>
        <taxon>Arthropoda</taxon>
        <taxon>Hexapoda</taxon>
        <taxon>Insecta</taxon>
        <taxon>Pterygota</taxon>
        <taxon>Neoptera</taxon>
        <taxon>Endopterygota</taxon>
        <taxon>Coleoptera</taxon>
        <taxon>Polyphaga</taxon>
        <taxon>Cucujiformia</taxon>
        <taxon>Chrysomeloidea</taxon>
        <taxon>Cerambycidae</taxon>
        <taxon>Cerambycinae</taxon>
        <taxon>Callichromatini</taxon>
        <taxon>Aromia</taxon>
    </lineage>
</organism>
<name>A0AAV8YV55_9CUCU</name>
<dbReference type="Proteomes" id="UP001162162">
    <property type="component" value="Unassembled WGS sequence"/>
</dbReference>
<dbReference type="InterPro" id="IPR036728">
    <property type="entry name" value="PBP_GOBP_sf"/>
</dbReference>
<dbReference type="EMBL" id="JAPWTK010000036">
    <property type="protein sequence ID" value="KAJ8955670.1"/>
    <property type="molecule type" value="Genomic_DNA"/>
</dbReference>
<reference evidence="1" key="1">
    <citation type="journal article" date="2023" name="Insect Mol. Biol.">
        <title>Genome sequencing provides insights into the evolution of gene families encoding plant cell wall-degrading enzymes in longhorned beetles.</title>
        <authorList>
            <person name="Shin N.R."/>
            <person name="Okamura Y."/>
            <person name="Kirsch R."/>
            <person name="Pauchet Y."/>
        </authorList>
    </citation>
    <scope>NUCLEOTIDE SEQUENCE</scope>
    <source>
        <strain evidence="1">AMC_N1</strain>
    </source>
</reference>
<accession>A0AAV8YV55</accession>